<evidence type="ECO:0000256" key="10">
    <source>
        <dbReference type="ARBA" id="ARBA00022984"/>
    </source>
</evidence>
<evidence type="ECO:0000256" key="2">
    <source>
        <dbReference type="ARBA" id="ARBA00004236"/>
    </source>
</evidence>
<dbReference type="GO" id="GO:0071555">
    <property type="term" value="P:cell wall organization"/>
    <property type="evidence" value="ECO:0007669"/>
    <property type="project" value="UniProtKB-KW"/>
</dbReference>
<keyword evidence="19" id="KW-0328">Glycosyltransferase</keyword>
<dbReference type="InterPro" id="IPR005311">
    <property type="entry name" value="PBP_dimer"/>
</dbReference>
<evidence type="ECO:0000256" key="3">
    <source>
        <dbReference type="ARBA" id="ARBA00007898"/>
    </source>
</evidence>
<feature type="domain" description="Penicillin-binding protein dimerisation" evidence="18">
    <location>
        <begin position="69"/>
        <end position="274"/>
    </location>
</feature>
<evidence type="ECO:0000259" key="17">
    <source>
        <dbReference type="Pfam" id="PF00905"/>
    </source>
</evidence>
<evidence type="ECO:0000256" key="7">
    <source>
        <dbReference type="ARBA" id="ARBA00022729"/>
    </source>
</evidence>
<dbReference type="EC" id="3.5.2.6" evidence="4"/>
<dbReference type="GO" id="GO:0071972">
    <property type="term" value="F:peptidoglycan L,D-transpeptidase activity"/>
    <property type="evidence" value="ECO:0007669"/>
    <property type="project" value="TreeGrafter"/>
</dbReference>
<reference evidence="19" key="1">
    <citation type="submission" date="2016-10" db="EMBL/GenBank/DDBJ databases">
        <title>Sequence of Gallionella enrichment culture.</title>
        <authorList>
            <person name="Poehlein A."/>
            <person name="Muehling M."/>
            <person name="Daniel R."/>
        </authorList>
    </citation>
    <scope>NUCLEOTIDE SEQUENCE</scope>
</reference>
<dbReference type="Pfam" id="PF00905">
    <property type="entry name" value="Transpeptidase"/>
    <property type="match status" value="1"/>
</dbReference>
<keyword evidence="7" id="KW-0732">Signal</keyword>
<dbReference type="AlphaFoldDB" id="A0A1J5TCL4"/>
<dbReference type="GO" id="GO:0016757">
    <property type="term" value="F:glycosyltransferase activity"/>
    <property type="evidence" value="ECO:0007669"/>
    <property type="project" value="UniProtKB-KW"/>
</dbReference>
<dbReference type="Gene3D" id="3.40.710.10">
    <property type="entry name" value="DD-peptidase/beta-lactamase superfamily"/>
    <property type="match status" value="1"/>
</dbReference>
<keyword evidence="8" id="KW-0378">Hydrolase</keyword>
<gene>
    <name evidence="19" type="primary">ftsI_1</name>
    <name evidence="19" type="ORF">GALL_09800</name>
</gene>
<dbReference type="InterPro" id="IPR002137">
    <property type="entry name" value="Beta-lactam_class-D_AS"/>
</dbReference>
<evidence type="ECO:0000256" key="9">
    <source>
        <dbReference type="ARBA" id="ARBA00022960"/>
    </source>
</evidence>
<dbReference type="InterPro" id="IPR036138">
    <property type="entry name" value="PBP_dimer_sf"/>
</dbReference>
<keyword evidence="14" id="KW-0961">Cell wall biogenesis/degradation</keyword>
<dbReference type="GO" id="GO:0005886">
    <property type="term" value="C:plasma membrane"/>
    <property type="evidence" value="ECO:0007669"/>
    <property type="project" value="UniProtKB-SubCell"/>
</dbReference>
<keyword evidence="5" id="KW-1003">Cell membrane</keyword>
<organism evidence="19">
    <name type="scientific">mine drainage metagenome</name>
    <dbReference type="NCBI Taxonomy" id="410659"/>
    <lineage>
        <taxon>unclassified sequences</taxon>
        <taxon>metagenomes</taxon>
        <taxon>ecological metagenomes</taxon>
    </lineage>
</organism>
<evidence type="ECO:0000259" key="18">
    <source>
        <dbReference type="Pfam" id="PF03717"/>
    </source>
</evidence>
<dbReference type="GO" id="GO:0046677">
    <property type="term" value="P:response to antibiotic"/>
    <property type="evidence" value="ECO:0007669"/>
    <property type="project" value="UniProtKB-KW"/>
</dbReference>
<keyword evidence="13" id="KW-0046">Antibiotic resistance</keyword>
<dbReference type="InterPro" id="IPR012338">
    <property type="entry name" value="Beta-lactam/transpept-like"/>
</dbReference>
<keyword evidence="12 16" id="KW-0472">Membrane</keyword>
<sequence length="671" mass="74319">MRSDRQNLASRSGALVETHTTFQPRVFVFHFIFGAMLLILVSGLAYQQLIKSSSYHEAERVQNQRRIIVPGPRGNIYDREGRLLVGNKPRFAIVLYLDELRSQFRREFIQIRKNYREAGDRDMPTAHQMELIARATVVQHYLDQVNALIGRHEKLDTAELSKHFRRELLLPYILINDLTPDEYAKLIEQLPVNSPLQLYTSSERYYPYGSAAAHTLGYVSNNTEIDAEGLPGDDLPTFKIKGATGRDGLELQFDSVLQGQAGGAIYRVDPSGFRINPPLEQRLPVQGKNLDTSLDIDLQLAAEKALGDLTGAAVMMDVNTGEVLVLASKPDYDLNKFSPRISHEDVAEIDQNKAWVNRAISGLYLPGSTFKLVTSIAGFRAGTLTPDSTYTTNGTYLVGNHVFHDASGEITGKIDFRTAIEHSVNTFFINYGLKTGVDAIVAEARRFHLDRPTGIELPHETKRMYIGSPAWKKKTQGEPWYQGDTANLAFGQGMIAVTPLQMACLLSSLARDEVTTKPTILHEPNRPTQHTAPIGVPQADYQALIEGMERVPLTGTARRWGKVPGLTIASKTGTAQQAVRFPVTEDGKTVYKSGTIELGWYVGFAPVDHPKVAWAVVVEGDVPDESFAGGFYAAPIARAMLERWVEKQRAAGKMPPAPPGESDEDNNTFSP</sequence>
<dbReference type="Gene3D" id="3.90.1310.10">
    <property type="entry name" value="Penicillin-binding protein 2a (Domain 2)"/>
    <property type="match status" value="1"/>
</dbReference>
<keyword evidence="19" id="KW-0808">Transferase</keyword>
<dbReference type="PANTHER" id="PTHR30627">
    <property type="entry name" value="PEPTIDOGLYCAN D,D-TRANSPEPTIDASE"/>
    <property type="match status" value="1"/>
</dbReference>
<dbReference type="EMBL" id="MLJW01000002">
    <property type="protein sequence ID" value="OIR18641.1"/>
    <property type="molecule type" value="Genomic_DNA"/>
</dbReference>
<evidence type="ECO:0000256" key="4">
    <source>
        <dbReference type="ARBA" id="ARBA00012865"/>
    </source>
</evidence>
<dbReference type="Pfam" id="PF03717">
    <property type="entry name" value="PBP_dimer"/>
    <property type="match status" value="1"/>
</dbReference>
<protein>
    <recommendedName>
        <fullName evidence="4">beta-lactamase</fullName>
        <ecNumber evidence="4">3.5.2.6</ecNumber>
    </recommendedName>
</protein>
<proteinExistence type="inferred from homology"/>
<dbReference type="GO" id="GO:0009252">
    <property type="term" value="P:peptidoglycan biosynthetic process"/>
    <property type="evidence" value="ECO:0007669"/>
    <property type="project" value="UniProtKB-KW"/>
</dbReference>
<accession>A0A1J5TCL4</accession>
<evidence type="ECO:0000256" key="6">
    <source>
        <dbReference type="ARBA" id="ARBA00022692"/>
    </source>
</evidence>
<evidence type="ECO:0000256" key="13">
    <source>
        <dbReference type="ARBA" id="ARBA00023251"/>
    </source>
</evidence>
<dbReference type="InterPro" id="IPR050515">
    <property type="entry name" value="Beta-lactam/transpept"/>
</dbReference>
<evidence type="ECO:0000313" key="19">
    <source>
        <dbReference type="EMBL" id="OIR18641.1"/>
    </source>
</evidence>
<comment type="subcellular location">
    <subcellularLocation>
        <location evidence="2">Cell membrane</location>
    </subcellularLocation>
    <subcellularLocation>
        <location evidence="1">Membrane</location>
        <topology evidence="1">Single-pass membrane protein</topology>
    </subcellularLocation>
</comment>
<dbReference type="SUPFAM" id="SSF56601">
    <property type="entry name" value="beta-lactamase/transpeptidase-like"/>
    <property type="match status" value="1"/>
</dbReference>
<evidence type="ECO:0000256" key="11">
    <source>
        <dbReference type="ARBA" id="ARBA00022989"/>
    </source>
</evidence>
<evidence type="ECO:0000256" key="16">
    <source>
        <dbReference type="SAM" id="Phobius"/>
    </source>
</evidence>
<dbReference type="GO" id="GO:0008800">
    <property type="term" value="F:beta-lactamase activity"/>
    <property type="evidence" value="ECO:0007669"/>
    <property type="project" value="InterPro"/>
</dbReference>
<evidence type="ECO:0000256" key="1">
    <source>
        <dbReference type="ARBA" id="ARBA00004167"/>
    </source>
</evidence>
<evidence type="ECO:0000256" key="12">
    <source>
        <dbReference type="ARBA" id="ARBA00023136"/>
    </source>
</evidence>
<keyword evidence="10" id="KW-0573">Peptidoglycan synthesis</keyword>
<keyword evidence="11 16" id="KW-1133">Transmembrane helix</keyword>
<dbReference type="InterPro" id="IPR001460">
    <property type="entry name" value="PCN-bd_Tpept"/>
</dbReference>
<dbReference type="GO" id="GO:0017001">
    <property type="term" value="P:antibiotic catabolic process"/>
    <property type="evidence" value="ECO:0007669"/>
    <property type="project" value="InterPro"/>
</dbReference>
<dbReference type="PROSITE" id="PS00337">
    <property type="entry name" value="BETA_LACTAMASE_D"/>
    <property type="match status" value="1"/>
</dbReference>
<evidence type="ECO:0000256" key="14">
    <source>
        <dbReference type="ARBA" id="ARBA00023316"/>
    </source>
</evidence>
<feature type="domain" description="Penicillin-binding protein transpeptidase" evidence="17">
    <location>
        <begin position="311"/>
        <end position="642"/>
    </location>
</feature>
<evidence type="ECO:0000256" key="15">
    <source>
        <dbReference type="SAM" id="MobiDB-lite"/>
    </source>
</evidence>
<feature type="region of interest" description="Disordered" evidence="15">
    <location>
        <begin position="647"/>
        <end position="671"/>
    </location>
</feature>
<dbReference type="PANTHER" id="PTHR30627:SF2">
    <property type="entry name" value="PEPTIDOGLYCAN D,D-TRANSPEPTIDASE MRDA"/>
    <property type="match status" value="1"/>
</dbReference>
<dbReference type="GO" id="GO:0008658">
    <property type="term" value="F:penicillin binding"/>
    <property type="evidence" value="ECO:0007669"/>
    <property type="project" value="InterPro"/>
</dbReference>
<name>A0A1J5TCL4_9ZZZZ</name>
<feature type="transmembrane region" description="Helical" evidence="16">
    <location>
        <begin position="26"/>
        <end position="46"/>
    </location>
</feature>
<evidence type="ECO:0000256" key="8">
    <source>
        <dbReference type="ARBA" id="ARBA00022801"/>
    </source>
</evidence>
<dbReference type="SUPFAM" id="SSF56519">
    <property type="entry name" value="Penicillin binding protein dimerisation domain"/>
    <property type="match status" value="1"/>
</dbReference>
<comment type="caution">
    <text evidence="19">The sequence shown here is derived from an EMBL/GenBank/DDBJ whole genome shotgun (WGS) entry which is preliminary data.</text>
</comment>
<keyword evidence="6 16" id="KW-0812">Transmembrane</keyword>
<feature type="compositionally biased region" description="Acidic residues" evidence="15">
    <location>
        <begin position="661"/>
        <end position="671"/>
    </location>
</feature>
<evidence type="ECO:0000256" key="5">
    <source>
        <dbReference type="ARBA" id="ARBA00022475"/>
    </source>
</evidence>
<keyword evidence="9" id="KW-0133">Cell shape</keyword>
<dbReference type="GO" id="GO:0008360">
    <property type="term" value="P:regulation of cell shape"/>
    <property type="evidence" value="ECO:0007669"/>
    <property type="project" value="UniProtKB-KW"/>
</dbReference>
<comment type="similarity">
    <text evidence="3">Belongs to the class-D beta-lactamase family.</text>
</comment>